<dbReference type="RefSeq" id="WP_145172919.1">
    <property type="nucleotide sequence ID" value="NZ_CP036525.1"/>
</dbReference>
<sequence>MTTMIAEQPWMVAIALGLLGGALIFGWLQTGKKAAALIGLVCLGLVPVAFVVASNWETDREQIERLIRDTAAAIERNDFETVYQLIGDDEAEAMARRELPQFEFTMASVNKIRSIEVIEGTFPPEADVDMSVKVDVSTKRGGVKNIRVVRRLELRLQKENDHWKVTQYRHSPVVGGPDQYTDQFTTK</sequence>
<dbReference type="EMBL" id="CP036525">
    <property type="protein sequence ID" value="QDT06346.1"/>
    <property type="molecule type" value="Genomic_DNA"/>
</dbReference>
<feature type="transmembrane region" description="Helical" evidence="1">
    <location>
        <begin position="9"/>
        <end position="28"/>
    </location>
</feature>
<feature type="transmembrane region" description="Helical" evidence="1">
    <location>
        <begin position="34"/>
        <end position="56"/>
    </location>
</feature>
<dbReference type="Proteomes" id="UP000318538">
    <property type="component" value="Chromosome"/>
</dbReference>
<gene>
    <name evidence="2" type="ORF">K227x_47550</name>
</gene>
<keyword evidence="3" id="KW-1185">Reference proteome</keyword>
<keyword evidence="1" id="KW-0472">Membrane</keyword>
<proteinExistence type="predicted"/>
<dbReference type="KEGG" id="rlc:K227x_47550"/>
<protein>
    <submittedName>
        <fullName evidence="2">Uncharacterized protein</fullName>
    </submittedName>
</protein>
<evidence type="ECO:0000313" key="2">
    <source>
        <dbReference type="EMBL" id="QDT06346.1"/>
    </source>
</evidence>
<keyword evidence="1" id="KW-0812">Transmembrane</keyword>
<evidence type="ECO:0000256" key="1">
    <source>
        <dbReference type="SAM" id="Phobius"/>
    </source>
</evidence>
<dbReference type="OrthoDB" id="281279at2"/>
<keyword evidence="1" id="KW-1133">Transmembrane helix</keyword>
<dbReference type="AlphaFoldDB" id="A0A517NGT3"/>
<accession>A0A517NGT3</accession>
<organism evidence="2 3">
    <name type="scientific">Rubripirellula lacrimiformis</name>
    <dbReference type="NCBI Taxonomy" id="1930273"/>
    <lineage>
        <taxon>Bacteria</taxon>
        <taxon>Pseudomonadati</taxon>
        <taxon>Planctomycetota</taxon>
        <taxon>Planctomycetia</taxon>
        <taxon>Pirellulales</taxon>
        <taxon>Pirellulaceae</taxon>
        <taxon>Rubripirellula</taxon>
    </lineage>
</organism>
<reference evidence="2 3" key="1">
    <citation type="submission" date="2019-02" db="EMBL/GenBank/DDBJ databases">
        <title>Deep-cultivation of Planctomycetes and their phenomic and genomic characterization uncovers novel biology.</title>
        <authorList>
            <person name="Wiegand S."/>
            <person name="Jogler M."/>
            <person name="Boedeker C."/>
            <person name="Pinto D."/>
            <person name="Vollmers J."/>
            <person name="Rivas-Marin E."/>
            <person name="Kohn T."/>
            <person name="Peeters S.H."/>
            <person name="Heuer A."/>
            <person name="Rast P."/>
            <person name="Oberbeckmann S."/>
            <person name="Bunk B."/>
            <person name="Jeske O."/>
            <person name="Meyerdierks A."/>
            <person name="Storesund J.E."/>
            <person name="Kallscheuer N."/>
            <person name="Luecker S."/>
            <person name="Lage O.M."/>
            <person name="Pohl T."/>
            <person name="Merkel B.J."/>
            <person name="Hornburger P."/>
            <person name="Mueller R.-W."/>
            <person name="Bruemmer F."/>
            <person name="Labrenz M."/>
            <person name="Spormann A.M."/>
            <person name="Op den Camp H."/>
            <person name="Overmann J."/>
            <person name="Amann R."/>
            <person name="Jetten M.S.M."/>
            <person name="Mascher T."/>
            <person name="Medema M.H."/>
            <person name="Devos D.P."/>
            <person name="Kaster A.-K."/>
            <person name="Ovreas L."/>
            <person name="Rohde M."/>
            <person name="Galperin M.Y."/>
            <person name="Jogler C."/>
        </authorList>
    </citation>
    <scope>NUCLEOTIDE SEQUENCE [LARGE SCALE GENOMIC DNA]</scope>
    <source>
        <strain evidence="2 3">K22_7</strain>
    </source>
</reference>
<evidence type="ECO:0000313" key="3">
    <source>
        <dbReference type="Proteomes" id="UP000318538"/>
    </source>
</evidence>
<name>A0A517NGT3_9BACT</name>